<evidence type="ECO:0000313" key="5">
    <source>
        <dbReference type="EMBL" id="KAB4114120.1"/>
    </source>
</evidence>
<dbReference type="Proteomes" id="UP001215818">
    <property type="component" value="Unassembled WGS sequence"/>
</dbReference>
<dbReference type="EMBL" id="JAQNQY010000019">
    <property type="protein sequence ID" value="MDC1753894.1"/>
    <property type="molecule type" value="Genomic_DNA"/>
</dbReference>
<evidence type="ECO:0000313" key="17">
    <source>
        <dbReference type="EMBL" id="RGS55530.1"/>
    </source>
</evidence>
<dbReference type="EMBL" id="JAQNSG010000017">
    <property type="protein sequence ID" value="MDC1881628.1"/>
    <property type="molecule type" value="Genomic_DNA"/>
</dbReference>
<dbReference type="EMBL" id="QSOF01000025">
    <property type="protein sequence ID" value="RGI73337.1"/>
    <property type="molecule type" value="Genomic_DNA"/>
</dbReference>
<evidence type="ECO:0000313" key="39">
    <source>
        <dbReference type="Proteomes" id="UP000462376"/>
    </source>
</evidence>
<dbReference type="EMBL" id="CZAO01000001">
    <property type="protein sequence ID" value="CUO75982.1"/>
    <property type="molecule type" value="Genomic_DNA"/>
</dbReference>
<protein>
    <submittedName>
        <fullName evidence="6">Carboxypeptidase-like regulatory domain-containing protein</fullName>
    </submittedName>
    <submittedName>
        <fullName evidence="2">Putative outer membrane protein</fullName>
    </submittedName>
</protein>
<evidence type="ECO:0000313" key="19">
    <source>
        <dbReference type="EMBL" id="RGV42240.1"/>
    </source>
</evidence>
<evidence type="ECO:0000313" key="4">
    <source>
        <dbReference type="EMBL" id="KAB4111168.1"/>
    </source>
</evidence>
<evidence type="ECO:0000313" key="12">
    <source>
        <dbReference type="EMBL" id="MDU0244904.1"/>
    </source>
</evidence>
<dbReference type="EMBL" id="QSRK01000006">
    <property type="protein sequence ID" value="RGL15756.1"/>
    <property type="molecule type" value="Genomic_DNA"/>
</dbReference>
<dbReference type="Proteomes" id="UP000285283">
    <property type="component" value="Unassembled WGS sequence"/>
</dbReference>
<evidence type="ECO:0000313" key="25">
    <source>
        <dbReference type="Proteomes" id="UP000260795"/>
    </source>
</evidence>
<dbReference type="InterPro" id="IPR008969">
    <property type="entry name" value="CarboxyPept-like_regulatory"/>
</dbReference>
<dbReference type="EMBL" id="QSKL01000002">
    <property type="protein sequence ID" value="RHE61267.1"/>
    <property type="molecule type" value="Genomic_DNA"/>
</dbReference>
<evidence type="ECO:0000313" key="37">
    <source>
        <dbReference type="Proteomes" id="UP000438773"/>
    </source>
</evidence>
<gene>
    <name evidence="13" type="ORF">BHV79_03055</name>
    <name evidence="22" type="ORF">DW729_03295</name>
    <name evidence="21" type="ORF">DW758_18570</name>
    <name evidence="20" type="ORF">DW873_05170</name>
    <name evidence="19" type="ORF">DWW14_09365</name>
    <name evidence="18" type="ORF">DWW83_07575</name>
    <name evidence="17" type="ORF">DWX87_07975</name>
    <name evidence="16" type="ORF">DXC80_05720</name>
    <name evidence="15" type="ORF">DXD40_08690</name>
    <name evidence="14" type="ORF">DXD90_16055</name>
    <name evidence="2" type="ORF">ERS852510_00022</name>
    <name evidence="8" type="ORF">GAP47_17010</name>
    <name evidence="3" type="ORF">GAQ56_19380</name>
    <name evidence="7" type="ORF">GAQ59_16310</name>
    <name evidence="4" type="ORF">GAQ70_02040</name>
    <name evidence="5" type="ORF">GAQ72_14920</name>
    <name evidence="6" type="ORF">GAQ75_06820</name>
    <name evidence="10" type="ORF">POY73_06245</name>
    <name evidence="9" type="ORF">POY80_15745</name>
    <name evidence="11" type="ORF">POZ24_16630</name>
    <name evidence="12" type="ORF">RVH16_09275</name>
</gene>
<keyword evidence="6" id="KW-0645">Protease</keyword>
<dbReference type="EMBL" id="WCUV01000017">
    <property type="protein sequence ID" value="KAB4087584.1"/>
    <property type="molecule type" value="Genomic_DNA"/>
</dbReference>
<dbReference type="Proteomes" id="UP000260844">
    <property type="component" value="Unassembled WGS sequence"/>
</dbReference>
<dbReference type="EMBL" id="QRXV01000006">
    <property type="protein sequence ID" value="RGU39973.1"/>
    <property type="molecule type" value="Genomic_DNA"/>
</dbReference>
<accession>A0A139K9G2</accession>
<keyword evidence="6" id="KW-0121">Carboxypeptidase</keyword>
<evidence type="ECO:0000313" key="2">
    <source>
        <dbReference type="EMBL" id="CUO75982.1"/>
    </source>
</evidence>
<dbReference type="Proteomes" id="UP000260795">
    <property type="component" value="Unassembled WGS sequence"/>
</dbReference>
<evidence type="ECO:0000313" key="18">
    <source>
        <dbReference type="EMBL" id="RGU39973.1"/>
    </source>
</evidence>
<reference evidence="25 26" key="3">
    <citation type="submission" date="2018-08" db="EMBL/GenBank/DDBJ databases">
        <title>A genome reference for cultivated species of the human gut microbiota.</title>
        <authorList>
            <person name="Zou Y."/>
            <person name="Xue W."/>
            <person name="Luo G."/>
        </authorList>
    </citation>
    <scope>NUCLEOTIDE SEQUENCE [LARGE SCALE GENOMIC DNA]</scope>
    <source>
        <strain evidence="19 32">AF14-42</strain>
        <strain evidence="18 29">AF17-20</strain>
        <strain evidence="17 31">AF21-53</strain>
        <strain evidence="22 30">AM27-46</strain>
        <strain evidence="21 28">AM29-12AC</strain>
        <strain evidence="20 33">AM39-1</strain>
        <strain evidence="16 25">TF08-13</strain>
        <strain evidence="15 26">TM04-30</strain>
        <strain evidence="14 27">TM10-17</strain>
    </source>
</reference>
<dbReference type="STRING" id="820.ERS852554_02286"/>
<dbReference type="Proteomes" id="UP000285343">
    <property type="component" value="Unassembled WGS sequence"/>
</dbReference>
<evidence type="ECO:0000313" key="15">
    <source>
        <dbReference type="EMBL" id="RGJ93902.1"/>
    </source>
</evidence>
<reference evidence="9 40" key="5">
    <citation type="submission" date="2022-10" db="EMBL/GenBank/DDBJ databases">
        <title>Human gut microbiome strain richness.</title>
        <authorList>
            <person name="Chen-Liaw A."/>
        </authorList>
    </citation>
    <scope>NUCLEOTIDE SEQUENCE [LARGE SCALE GENOMIC DNA]</scope>
    <source>
        <strain evidence="11">1001713st2_A4_1001713B170214_170313</strain>
        <strain evidence="9">A1_m1001262Bd0_191120</strain>
        <strain evidence="10 40">D53st1_B1_D53t1_180928</strain>
    </source>
</reference>
<dbReference type="Gene3D" id="2.60.40.1120">
    <property type="entry name" value="Carboxypeptidase-like, regulatory domain"/>
    <property type="match status" value="1"/>
</dbReference>
<evidence type="ECO:0000313" key="6">
    <source>
        <dbReference type="EMBL" id="KAB4126951.1"/>
    </source>
</evidence>
<dbReference type="EMBL" id="WCUR01000059">
    <property type="protein sequence ID" value="KAB4114120.1"/>
    <property type="molecule type" value="Genomic_DNA"/>
</dbReference>
<evidence type="ECO:0000313" key="28">
    <source>
        <dbReference type="Proteomes" id="UP000283601"/>
    </source>
</evidence>
<dbReference type="Proteomes" id="UP001213309">
    <property type="component" value="Unassembled WGS sequence"/>
</dbReference>
<evidence type="ECO:0000313" key="14">
    <source>
        <dbReference type="EMBL" id="RGI73337.1"/>
    </source>
</evidence>
<evidence type="ECO:0000313" key="22">
    <source>
        <dbReference type="EMBL" id="RHE61267.1"/>
    </source>
</evidence>
<dbReference type="EMBL" id="QRZC01000010">
    <property type="protein sequence ID" value="RGV42240.1"/>
    <property type="molecule type" value="Genomic_DNA"/>
</dbReference>
<dbReference type="Proteomes" id="UP000186549">
    <property type="component" value="Unassembled WGS sequence"/>
</dbReference>
<evidence type="ECO:0000313" key="32">
    <source>
        <dbReference type="Proteomes" id="UP000285343"/>
    </source>
</evidence>
<evidence type="ECO:0000313" key="10">
    <source>
        <dbReference type="EMBL" id="MDC1793736.1"/>
    </source>
</evidence>
<dbReference type="Proteomes" id="UP000095766">
    <property type="component" value="Unassembled WGS sequence"/>
</dbReference>
<evidence type="ECO:0000313" key="34">
    <source>
        <dbReference type="Proteomes" id="UP000432488"/>
    </source>
</evidence>
<dbReference type="EMBL" id="WCUG01000017">
    <property type="protein sequence ID" value="KAB4168015.1"/>
    <property type="molecule type" value="Genomic_DNA"/>
</dbReference>
<dbReference type="Pfam" id="PF13715">
    <property type="entry name" value="CarbopepD_reg_2"/>
    <property type="match status" value="1"/>
</dbReference>
<reference evidence="34 35" key="4">
    <citation type="journal article" date="2019" name="Nat. Med.">
        <title>A library of human gut bacterial isolates paired with longitudinal multiomics data enables mechanistic microbiome research.</title>
        <authorList>
            <person name="Poyet M."/>
            <person name="Groussin M."/>
            <person name="Gibbons S.M."/>
            <person name="Avila-Pacheco J."/>
            <person name="Jiang X."/>
            <person name="Kearney S.M."/>
            <person name="Perrotta A.R."/>
            <person name="Berdy B."/>
            <person name="Zhao S."/>
            <person name="Lieberman T.D."/>
            <person name="Swanson P.K."/>
            <person name="Smith M."/>
            <person name="Roesemann S."/>
            <person name="Alexander J.E."/>
            <person name="Rich S.A."/>
            <person name="Livny J."/>
            <person name="Vlamakis H."/>
            <person name="Clish C."/>
            <person name="Bullock K."/>
            <person name="Deik A."/>
            <person name="Scott J."/>
            <person name="Pierce K.A."/>
            <person name="Xavier R.J."/>
            <person name="Alm E.J."/>
        </authorList>
    </citation>
    <scope>NUCLEOTIDE SEQUENCE [LARGE SCALE GENOMIC DNA]</scope>
    <source>
        <strain evidence="7 35">BIOML-A27</strain>
        <strain evidence="4 38">BIOML-A36</strain>
        <strain evidence="6 37">BIOML-A37</strain>
        <strain evidence="5 36">BIOML-A38</strain>
        <strain evidence="3 34">BIOML-A42</strain>
        <strain evidence="8 39">BIOML-A5</strain>
    </source>
</reference>
<evidence type="ECO:0000313" key="31">
    <source>
        <dbReference type="Proteomes" id="UP000285283"/>
    </source>
</evidence>
<name>A0A139K9G2_BACUN</name>
<dbReference type="EMBL" id="JAQNRK010000004">
    <property type="protein sequence ID" value="MDC1793736.1"/>
    <property type="molecule type" value="Genomic_DNA"/>
</dbReference>
<evidence type="ECO:0000313" key="9">
    <source>
        <dbReference type="EMBL" id="MDC1753894.1"/>
    </source>
</evidence>
<evidence type="ECO:0000313" key="29">
    <source>
        <dbReference type="Proteomes" id="UP000284022"/>
    </source>
</evidence>
<dbReference type="Proteomes" id="UP000462376">
    <property type="component" value="Unassembled WGS sequence"/>
</dbReference>
<dbReference type="EMBL" id="QSJZ01000022">
    <property type="protein sequence ID" value="RHE19644.1"/>
    <property type="molecule type" value="Genomic_DNA"/>
</dbReference>
<evidence type="ECO:0000313" key="8">
    <source>
        <dbReference type="EMBL" id="KAB4232476.1"/>
    </source>
</evidence>
<feature type="signal peptide" evidence="1">
    <location>
        <begin position="1"/>
        <end position="24"/>
    </location>
</feature>
<dbReference type="GO" id="GO:0004180">
    <property type="term" value="F:carboxypeptidase activity"/>
    <property type="evidence" value="ECO:0007669"/>
    <property type="project" value="UniProtKB-KW"/>
</dbReference>
<evidence type="ECO:0000313" key="16">
    <source>
        <dbReference type="EMBL" id="RGL15756.1"/>
    </source>
</evidence>
<evidence type="ECO:0000313" key="27">
    <source>
        <dbReference type="Proteomes" id="UP000263754"/>
    </source>
</evidence>
<reference evidence="13 24" key="2">
    <citation type="journal article" date="2016" name="Nat. Biotechnol.">
        <title>Measurement of bacterial replication rates in microbial communities.</title>
        <authorList>
            <person name="Brown C.T."/>
            <person name="Olm M.R."/>
            <person name="Thomas B.C."/>
            <person name="Banfield J.F."/>
        </authorList>
    </citation>
    <scope>NUCLEOTIDE SEQUENCE [LARGE SCALE GENOMIC DNA]</scope>
    <source>
        <strain evidence="13">45_41</strain>
    </source>
</reference>
<dbReference type="Proteomes" id="UP000263754">
    <property type="component" value="Unassembled WGS sequence"/>
</dbReference>
<dbReference type="GeneID" id="99752869"/>
<evidence type="ECO:0000313" key="26">
    <source>
        <dbReference type="Proteomes" id="UP000260844"/>
    </source>
</evidence>
<dbReference type="Proteomes" id="UP001181247">
    <property type="component" value="Unassembled WGS sequence"/>
</dbReference>
<dbReference type="Proteomes" id="UP001218502">
    <property type="component" value="Unassembled WGS sequence"/>
</dbReference>
<dbReference type="EMBL" id="WCUP01000002">
    <property type="protein sequence ID" value="KAB4111168.1"/>
    <property type="molecule type" value="Genomic_DNA"/>
</dbReference>
<keyword evidence="6" id="KW-0378">Hydrolase</keyword>
<evidence type="ECO:0000313" key="13">
    <source>
        <dbReference type="EMBL" id="OKZ38975.1"/>
    </source>
</evidence>
<dbReference type="Proteomes" id="UP000434462">
    <property type="component" value="Unassembled WGS sequence"/>
</dbReference>
<evidence type="ECO:0000313" key="36">
    <source>
        <dbReference type="Proteomes" id="UP000434462"/>
    </source>
</evidence>
<dbReference type="RefSeq" id="WP_005831730.1">
    <property type="nucleotide sequence ID" value="NZ_CABKOQ010000013.1"/>
</dbReference>
<evidence type="ECO:0000313" key="35">
    <source>
        <dbReference type="Proteomes" id="UP000433928"/>
    </source>
</evidence>
<evidence type="ECO:0000313" key="21">
    <source>
        <dbReference type="EMBL" id="RHE19644.1"/>
    </source>
</evidence>
<dbReference type="PATRIC" id="fig|820.27.peg.1712"/>
<dbReference type="Proteomes" id="UP000286114">
    <property type="component" value="Unassembled WGS sequence"/>
</dbReference>
<dbReference type="Proteomes" id="UP000438773">
    <property type="component" value="Unassembled WGS sequence"/>
</dbReference>
<reference evidence="12" key="6">
    <citation type="submission" date="2023-10" db="EMBL/GenBank/DDBJ databases">
        <title>Genome of Potential pathogenic bacteria in Crohn's disease.</title>
        <authorList>
            <person name="Rodriguez-Palacios A."/>
        </authorList>
    </citation>
    <scope>NUCLEOTIDE SEQUENCE</scope>
    <source>
        <strain evidence="12">CavFT-hAR50</strain>
    </source>
</reference>
<dbReference type="EMBL" id="MNQU01000051">
    <property type="protein sequence ID" value="OKZ38975.1"/>
    <property type="molecule type" value="Genomic_DNA"/>
</dbReference>
<dbReference type="Proteomes" id="UP000433928">
    <property type="component" value="Unassembled WGS sequence"/>
</dbReference>
<feature type="chain" id="PRO_5014530883" evidence="1">
    <location>
        <begin position="25"/>
        <end position="517"/>
    </location>
</feature>
<dbReference type="Proteomes" id="UP000441711">
    <property type="component" value="Unassembled WGS sequence"/>
</dbReference>
<dbReference type="EMBL" id="WCUQ01000003">
    <property type="protein sequence ID" value="KAB4126951.1"/>
    <property type="molecule type" value="Genomic_DNA"/>
</dbReference>
<dbReference type="Proteomes" id="UP000284640">
    <property type="component" value="Unassembled WGS sequence"/>
</dbReference>
<dbReference type="AlphaFoldDB" id="A0A139K9G2"/>
<organism evidence="6 37">
    <name type="scientific">Bacteroides uniformis</name>
    <dbReference type="NCBI Taxonomy" id="820"/>
    <lineage>
        <taxon>Bacteria</taxon>
        <taxon>Pseudomonadati</taxon>
        <taxon>Bacteroidota</taxon>
        <taxon>Bacteroidia</taxon>
        <taxon>Bacteroidales</taxon>
        <taxon>Bacteroidaceae</taxon>
        <taxon>Bacteroides</taxon>
    </lineage>
</organism>
<evidence type="ECO:0000313" key="40">
    <source>
        <dbReference type="Proteomes" id="UP001215818"/>
    </source>
</evidence>
<proteinExistence type="predicted"/>
<dbReference type="Proteomes" id="UP000432488">
    <property type="component" value="Unassembled WGS sequence"/>
</dbReference>
<evidence type="ECO:0000313" key="23">
    <source>
        <dbReference type="Proteomes" id="UP000095766"/>
    </source>
</evidence>
<reference evidence="2 23" key="1">
    <citation type="submission" date="2015-09" db="EMBL/GenBank/DDBJ databases">
        <authorList>
            <consortium name="Pathogen Informatics"/>
        </authorList>
    </citation>
    <scope>NUCLEOTIDE SEQUENCE [LARGE SCALE GENOMIC DNA]</scope>
    <source>
        <strain evidence="2 23">2789STDY5834898</strain>
    </source>
</reference>
<dbReference type="Proteomes" id="UP000283601">
    <property type="component" value="Unassembled WGS sequence"/>
</dbReference>
<evidence type="ECO:0000313" key="24">
    <source>
        <dbReference type="Proteomes" id="UP000186549"/>
    </source>
</evidence>
<dbReference type="EMBL" id="QSHA01000003">
    <property type="protein sequence ID" value="RHB75541.1"/>
    <property type="molecule type" value="Genomic_DNA"/>
</dbReference>
<keyword evidence="1" id="KW-0732">Signal</keyword>
<sequence>MNSMKCFILHLPLFIFFLAGSARADGGDVLDRIVRLPGMKGTVYALLGKVSEQSGYLFIYDSKVIHNDSVVRVRKQECSVRQAIHRITGSRNLELKVLGNHILITRAAERKSMEETVPLPPRPAYSTIAGILLDKETGEPVVSASVIAQGTSLGNITNQNGEFRLNLPDSLRRCMLSFSHLGYVGQTVEASALEGRSNVLSLEPKVISLQEVLIRLVEPKKLLREMIEHRDRNCSTSPVYLTTFYREGVQLKNKFQSLTEAVFKVYKSPTMEPGQKDQVKLLKMSKIDNREQTDSVLAKISSGVEACLQLDIMKNLPDFLLLESGEELYTYTSGDIVSVDDRTANVVYFEQKRGVKEPLFCGELYIDSENSALLRARFEIHPRYVKAATRLFVIRQAPKIRLTTEKLVYTVSYKPWNGTYYVHHIRGDLYFKMKRKRMLFSNPTLYTWFEMVTCRIDGENVTRFPRAERLPVHTVFSETDFKYDADFWGDFNVIPLEEELGKIIEKVSLKIEQTEAP</sequence>
<evidence type="ECO:0000313" key="11">
    <source>
        <dbReference type="EMBL" id="MDC1881628.1"/>
    </source>
</evidence>
<dbReference type="EMBL" id="WCTL01000018">
    <property type="protein sequence ID" value="KAB4232476.1"/>
    <property type="molecule type" value="Genomic_DNA"/>
</dbReference>
<dbReference type="EMBL" id="QRVP01000005">
    <property type="protein sequence ID" value="RGS55530.1"/>
    <property type="molecule type" value="Genomic_DNA"/>
</dbReference>
<evidence type="ECO:0000313" key="3">
    <source>
        <dbReference type="EMBL" id="KAB4087584.1"/>
    </source>
</evidence>
<dbReference type="Proteomes" id="UP000284022">
    <property type="component" value="Unassembled WGS sequence"/>
</dbReference>
<evidence type="ECO:0000313" key="33">
    <source>
        <dbReference type="Proteomes" id="UP000286114"/>
    </source>
</evidence>
<evidence type="ECO:0000313" key="20">
    <source>
        <dbReference type="EMBL" id="RHB75541.1"/>
    </source>
</evidence>
<dbReference type="SUPFAM" id="SSF49464">
    <property type="entry name" value="Carboxypeptidase regulatory domain-like"/>
    <property type="match status" value="1"/>
</dbReference>
<evidence type="ECO:0000256" key="1">
    <source>
        <dbReference type="SAM" id="SignalP"/>
    </source>
</evidence>
<dbReference type="EMBL" id="JAWDEU010000002">
    <property type="protein sequence ID" value="MDU0244904.1"/>
    <property type="molecule type" value="Genomic_DNA"/>
</dbReference>
<evidence type="ECO:0000313" key="30">
    <source>
        <dbReference type="Proteomes" id="UP000284640"/>
    </source>
</evidence>
<evidence type="ECO:0000313" key="38">
    <source>
        <dbReference type="Proteomes" id="UP000441711"/>
    </source>
</evidence>
<evidence type="ECO:0000313" key="7">
    <source>
        <dbReference type="EMBL" id="KAB4168015.1"/>
    </source>
</evidence>
<dbReference type="EMBL" id="QSPV01000006">
    <property type="protein sequence ID" value="RGJ93902.1"/>
    <property type="molecule type" value="Genomic_DNA"/>
</dbReference>